<comment type="caution">
    <text evidence="7">The sequence shown here is derived from an EMBL/GenBank/DDBJ whole genome shotgun (WGS) entry which is preliminary data.</text>
</comment>
<name>A0ABN1J818_9CLOT</name>
<dbReference type="InterPro" id="IPR017896">
    <property type="entry name" value="4Fe4S_Fe-S-bd"/>
</dbReference>
<gene>
    <name evidence="7" type="ORF">GCM10008906_00400</name>
</gene>
<keyword evidence="5" id="KW-0411">Iron-sulfur</keyword>
<dbReference type="InterPro" id="IPR004017">
    <property type="entry name" value="Cys_rich_dom"/>
</dbReference>
<keyword evidence="2" id="KW-0479">Metal-binding</keyword>
<evidence type="ECO:0000313" key="8">
    <source>
        <dbReference type="Proteomes" id="UP001501510"/>
    </source>
</evidence>
<organism evidence="7 8">
    <name type="scientific">Clostridium oceanicum</name>
    <dbReference type="NCBI Taxonomy" id="1543"/>
    <lineage>
        <taxon>Bacteria</taxon>
        <taxon>Bacillati</taxon>
        <taxon>Bacillota</taxon>
        <taxon>Clostridia</taxon>
        <taxon>Eubacteriales</taxon>
        <taxon>Clostridiaceae</taxon>
        <taxon>Clostridium</taxon>
    </lineage>
</organism>
<dbReference type="InterPro" id="IPR017900">
    <property type="entry name" value="4Fe4S_Fe_S_CS"/>
</dbReference>
<proteinExistence type="predicted"/>
<keyword evidence="1" id="KW-0004">4Fe-4S</keyword>
<dbReference type="PROSITE" id="PS00198">
    <property type="entry name" value="4FE4S_FER_1"/>
    <property type="match status" value="1"/>
</dbReference>
<dbReference type="InterPro" id="IPR051460">
    <property type="entry name" value="HdrC_iron-sulfur_subunit"/>
</dbReference>
<keyword evidence="4" id="KW-0408">Iron</keyword>
<reference evidence="7 8" key="1">
    <citation type="journal article" date="2019" name="Int. J. Syst. Evol. Microbiol.">
        <title>The Global Catalogue of Microorganisms (GCM) 10K type strain sequencing project: providing services to taxonomists for standard genome sequencing and annotation.</title>
        <authorList>
            <consortium name="The Broad Institute Genomics Platform"/>
            <consortium name="The Broad Institute Genome Sequencing Center for Infectious Disease"/>
            <person name="Wu L."/>
            <person name="Ma J."/>
        </authorList>
    </citation>
    <scope>NUCLEOTIDE SEQUENCE [LARGE SCALE GENOMIC DNA]</scope>
    <source>
        <strain evidence="7 8">JCM 1407</strain>
    </source>
</reference>
<keyword evidence="3" id="KW-0560">Oxidoreductase</keyword>
<dbReference type="Pfam" id="PF13534">
    <property type="entry name" value="Fer4_17"/>
    <property type="match status" value="1"/>
</dbReference>
<dbReference type="SUPFAM" id="SSF46548">
    <property type="entry name" value="alpha-helical ferredoxin"/>
    <property type="match status" value="1"/>
</dbReference>
<dbReference type="RefSeq" id="WP_343757625.1">
    <property type="nucleotide sequence ID" value="NZ_BAAACG010000001.1"/>
</dbReference>
<sequence length="373" mass="43135">MKKTIWSKDIEDKIYKFVKDCYGCKSCMRNCVMLNDFCSSPKKLFEDFLEKGEINSIIPYSCNMCKQCTLVCPKKLKIDEIFMDMRKELVIENKGKSPIKGHKAVDIHQKLSYTNIFKGQFRKTRVAFMPGCSLSSYNPQIVEKTKDFLSQHIKDIGIILNCCGKPTEAIGKQEKFKEKYKILETDIKNVDEIITACSSCYSILLKHSKNIKVRSLWEVIPKIGIPEELKNVGKESEILFGIQDACTTRDSFNIHEGIRWILKELGYKFYEPIHTKENTMCCGMGGMVFPANKNIAQKVIKRRAMEFKSDYVVTYCASCRQAMELGDKKSLHILDLIFGKSFNCDIDFKQKQLTIIKSWVNRYKTKKACENYK</sequence>
<evidence type="ECO:0000256" key="5">
    <source>
        <dbReference type="ARBA" id="ARBA00023014"/>
    </source>
</evidence>
<evidence type="ECO:0000256" key="3">
    <source>
        <dbReference type="ARBA" id="ARBA00023002"/>
    </source>
</evidence>
<evidence type="ECO:0000256" key="2">
    <source>
        <dbReference type="ARBA" id="ARBA00022723"/>
    </source>
</evidence>
<keyword evidence="8" id="KW-1185">Reference proteome</keyword>
<dbReference type="PANTHER" id="PTHR43255:SF1">
    <property type="entry name" value="IRON-SULFUR-BINDING OXIDOREDUCTASE FADF-RELATED"/>
    <property type="match status" value="1"/>
</dbReference>
<dbReference type="EMBL" id="BAAACG010000001">
    <property type="protein sequence ID" value="GAA0731669.1"/>
    <property type="molecule type" value="Genomic_DNA"/>
</dbReference>
<evidence type="ECO:0000313" key="7">
    <source>
        <dbReference type="EMBL" id="GAA0731669.1"/>
    </source>
</evidence>
<feature type="domain" description="4Fe-4S ferredoxin-type" evidence="6">
    <location>
        <begin position="53"/>
        <end position="81"/>
    </location>
</feature>
<dbReference type="Proteomes" id="UP001501510">
    <property type="component" value="Unassembled WGS sequence"/>
</dbReference>
<evidence type="ECO:0000256" key="4">
    <source>
        <dbReference type="ARBA" id="ARBA00023004"/>
    </source>
</evidence>
<evidence type="ECO:0000256" key="1">
    <source>
        <dbReference type="ARBA" id="ARBA00022485"/>
    </source>
</evidence>
<accession>A0ABN1J818</accession>
<protein>
    <submittedName>
        <fullName evidence="7">(Fe-S)-binding protein</fullName>
    </submittedName>
</protein>
<evidence type="ECO:0000259" key="6">
    <source>
        <dbReference type="PROSITE" id="PS51379"/>
    </source>
</evidence>
<dbReference type="Pfam" id="PF02754">
    <property type="entry name" value="CCG"/>
    <property type="match status" value="2"/>
</dbReference>
<dbReference type="PANTHER" id="PTHR43255">
    <property type="entry name" value="IRON-SULFUR-BINDING OXIDOREDUCTASE FADF-RELATED-RELATED"/>
    <property type="match status" value="1"/>
</dbReference>
<dbReference type="PROSITE" id="PS51379">
    <property type="entry name" value="4FE4S_FER_2"/>
    <property type="match status" value="1"/>
</dbReference>